<evidence type="ECO:0000259" key="3">
    <source>
        <dbReference type="Pfam" id="PF18912"/>
    </source>
</evidence>
<dbReference type="Gene3D" id="3.40.50.2020">
    <property type="match status" value="1"/>
</dbReference>
<dbReference type="PANTHER" id="PTHR47505">
    <property type="entry name" value="DNA UTILIZATION PROTEIN YHGH"/>
    <property type="match status" value="1"/>
</dbReference>
<feature type="domain" description="Phosphoribosyltransferase" evidence="2">
    <location>
        <begin position="201"/>
        <end position="251"/>
    </location>
</feature>
<accession>A0ABT9JFA6</accession>
<organism evidence="4 5">
    <name type="scientific">Paracoccus spongiarum</name>
    <dbReference type="NCBI Taxonomy" id="3064387"/>
    <lineage>
        <taxon>Bacteria</taxon>
        <taxon>Pseudomonadati</taxon>
        <taxon>Pseudomonadota</taxon>
        <taxon>Alphaproteobacteria</taxon>
        <taxon>Rhodobacterales</taxon>
        <taxon>Paracoccaceae</taxon>
        <taxon>Paracoccus</taxon>
    </lineage>
</organism>
<feature type="domain" description="Double zinc ribbon" evidence="3">
    <location>
        <begin position="15"/>
        <end position="82"/>
    </location>
</feature>
<evidence type="ECO:0000313" key="5">
    <source>
        <dbReference type="Proteomes" id="UP001224997"/>
    </source>
</evidence>
<dbReference type="RefSeq" id="WP_305964186.1">
    <property type="nucleotide sequence ID" value="NZ_JAVAMQ010000015.1"/>
</dbReference>
<sequence>MVQEHRVLRAAMKGALRLLYPPQCLGCGQPVTVSGDGGVELCPDCWRDTQFITGSCCSRCGAPQPDDGTGGHDESLICDDCMSVARPWRHGRAAMVYGGTGRQLVLALKHGDRPDLAPALAAWLSRAAAPLIRPGMVVTPVPLHVRRHLKRRYNQAALVSTHLARARRLDHQPDLLIRHRYTEGQDHRSVSDRFANLEGAISVNPRRARHVEGRAVLLIDDVMTSGATLAAAAEALLAAGSGPISVAVLARAVKDA</sequence>
<dbReference type="InterPro" id="IPR051910">
    <property type="entry name" value="ComF/GntX_DNA_util-trans"/>
</dbReference>
<dbReference type="SUPFAM" id="SSF53271">
    <property type="entry name" value="PRTase-like"/>
    <property type="match status" value="1"/>
</dbReference>
<evidence type="ECO:0000259" key="2">
    <source>
        <dbReference type="Pfam" id="PF00156"/>
    </source>
</evidence>
<dbReference type="InterPro" id="IPR000836">
    <property type="entry name" value="PRTase_dom"/>
</dbReference>
<dbReference type="Proteomes" id="UP001224997">
    <property type="component" value="Unassembled WGS sequence"/>
</dbReference>
<dbReference type="InterPro" id="IPR044005">
    <property type="entry name" value="DZR_2"/>
</dbReference>
<name>A0ABT9JFA6_9RHOB</name>
<dbReference type="Pfam" id="PF00156">
    <property type="entry name" value="Pribosyltran"/>
    <property type="match status" value="1"/>
</dbReference>
<dbReference type="Pfam" id="PF18912">
    <property type="entry name" value="DZR_2"/>
    <property type="match status" value="1"/>
</dbReference>
<protein>
    <submittedName>
        <fullName evidence="4">Double zinc ribbon domain-containing protein</fullName>
    </submittedName>
</protein>
<dbReference type="CDD" id="cd06223">
    <property type="entry name" value="PRTases_typeI"/>
    <property type="match status" value="1"/>
</dbReference>
<proteinExistence type="inferred from homology"/>
<comment type="similarity">
    <text evidence="1">Belongs to the ComF/GntX family.</text>
</comment>
<dbReference type="PANTHER" id="PTHR47505:SF1">
    <property type="entry name" value="DNA UTILIZATION PROTEIN YHGH"/>
    <property type="match status" value="1"/>
</dbReference>
<comment type="caution">
    <text evidence="4">The sequence shown here is derived from an EMBL/GenBank/DDBJ whole genome shotgun (WGS) entry which is preliminary data.</text>
</comment>
<dbReference type="EMBL" id="JAVAMQ010000015">
    <property type="protein sequence ID" value="MDP5308340.1"/>
    <property type="molecule type" value="Genomic_DNA"/>
</dbReference>
<evidence type="ECO:0000313" key="4">
    <source>
        <dbReference type="EMBL" id="MDP5308340.1"/>
    </source>
</evidence>
<keyword evidence="5" id="KW-1185">Reference proteome</keyword>
<reference evidence="4 5" key="1">
    <citation type="submission" date="2023-08" db="EMBL/GenBank/DDBJ databases">
        <authorList>
            <person name="Park J.-S."/>
        </authorList>
    </citation>
    <scope>NUCLEOTIDE SEQUENCE [LARGE SCALE GENOMIC DNA]</scope>
    <source>
        <strain evidence="4 5">2205BS29-5</strain>
    </source>
</reference>
<dbReference type="InterPro" id="IPR029057">
    <property type="entry name" value="PRTase-like"/>
</dbReference>
<gene>
    <name evidence="4" type="ORF">Q5Y72_14740</name>
</gene>
<evidence type="ECO:0000256" key="1">
    <source>
        <dbReference type="ARBA" id="ARBA00008007"/>
    </source>
</evidence>